<dbReference type="InterPro" id="IPR029068">
    <property type="entry name" value="Glyas_Bleomycin-R_OHBP_Dase"/>
</dbReference>
<dbReference type="Proteomes" id="UP000255207">
    <property type="component" value="Unassembled WGS sequence"/>
</dbReference>
<feature type="domain" description="VOC" evidence="1">
    <location>
        <begin position="2"/>
        <end position="118"/>
    </location>
</feature>
<evidence type="ECO:0000259" key="1">
    <source>
        <dbReference type="PROSITE" id="PS51819"/>
    </source>
</evidence>
<dbReference type="PANTHER" id="PTHR36437:SF2">
    <property type="entry name" value="GLYOXALASE_BLEOMYCIN RESISTANCE PROTEIN_DIOXYGENASE"/>
    <property type="match status" value="1"/>
</dbReference>
<name>A0A370L3A8_9HYPH</name>
<accession>A0A370L3A8</accession>
<dbReference type="PROSITE" id="PS51819">
    <property type="entry name" value="VOC"/>
    <property type="match status" value="1"/>
</dbReference>
<reference evidence="3" key="1">
    <citation type="submission" date="2018-07" db="EMBL/GenBank/DDBJ databases">
        <authorList>
            <person name="Safronova V.I."/>
            <person name="Chirak E.R."/>
            <person name="Sazanova A.L."/>
        </authorList>
    </citation>
    <scope>NUCLEOTIDE SEQUENCE [LARGE SCALE GENOMIC DNA]</scope>
    <source>
        <strain evidence="3">RCAM04685</strain>
    </source>
</reference>
<dbReference type="EMBL" id="QQTP01000009">
    <property type="protein sequence ID" value="RDJ22907.1"/>
    <property type="molecule type" value="Genomic_DNA"/>
</dbReference>
<proteinExistence type="predicted"/>
<dbReference type="InterPro" id="IPR037523">
    <property type="entry name" value="VOC_core"/>
</dbReference>
<dbReference type="Gene3D" id="3.10.180.10">
    <property type="entry name" value="2,3-Dihydroxybiphenyl 1,2-Dioxygenase, domain 1"/>
    <property type="match status" value="1"/>
</dbReference>
<dbReference type="SUPFAM" id="SSF54593">
    <property type="entry name" value="Glyoxalase/Bleomycin resistance protein/Dihydroxybiphenyl dioxygenase"/>
    <property type="match status" value="1"/>
</dbReference>
<dbReference type="RefSeq" id="WP_114830518.1">
    <property type="nucleotide sequence ID" value="NZ_QQTO01000012.1"/>
</dbReference>
<dbReference type="Pfam" id="PF00903">
    <property type="entry name" value="Glyoxalase"/>
    <property type="match status" value="1"/>
</dbReference>
<protein>
    <submittedName>
        <fullName evidence="2">VOC family protein</fullName>
    </submittedName>
</protein>
<dbReference type="AlphaFoldDB" id="A0A370L3A8"/>
<dbReference type="PANTHER" id="PTHR36437">
    <property type="entry name" value="GLYOXALASE/BLEOMYCIN RESISTANCE PROTEIN/DIOXYGENASE"/>
    <property type="match status" value="1"/>
</dbReference>
<dbReference type="OrthoDB" id="9803104at2"/>
<organism evidence="2 3">
    <name type="scientific">Bosea caraganae</name>
    <dbReference type="NCBI Taxonomy" id="2763117"/>
    <lineage>
        <taxon>Bacteria</taxon>
        <taxon>Pseudomonadati</taxon>
        <taxon>Pseudomonadota</taxon>
        <taxon>Alphaproteobacteria</taxon>
        <taxon>Hyphomicrobiales</taxon>
        <taxon>Boseaceae</taxon>
        <taxon>Bosea</taxon>
    </lineage>
</organism>
<keyword evidence="3" id="KW-1185">Reference proteome</keyword>
<gene>
    <name evidence="2" type="ORF">DWE98_17200</name>
</gene>
<evidence type="ECO:0000313" key="3">
    <source>
        <dbReference type="Proteomes" id="UP000255207"/>
    </source>
</evidence>
<dbReference type="InterPro" id="IPR004360">
    <property type="entry name" value="Glyas_Fos-R_dOase_dom"/>
</dbReference>
<evidence type="ECO:0000313" key="2">
    <source>
        <dbReference type="EMBL" id="RDJ22907.1"/>
    </source>
</evidence>
<sequence length="118" mass="12930">MRLYGQRVFVEDLKSARQFYHEVLGLSIDWEDADAIGFDIGATLIIEAVGDTDEGDEGGTLVGRFVGCSLAVNDIEASYRSLVEKGVTFSGPPERQHWGGVLAYFRDPYGNVLTLLGE</sequence>
<comment type="caution">
    <text evidence="2">The sequence shown here is derived from an EMBL/GenBank/DDBJ whole genome shotgun (WGS) entry which is preliminary data.</text>
</comment>